<name>A0ABW0YNE3_9BACI</name>
<dbReference type="SMART" id="SM00257">
    <property type="entry name" value="LysM"/>
    <property type="match status" value="1"/>
</dbReference>
<feature type="domain" description="LysM" evidence="2">
    <location>
        <begin position="368"/>
        <end position="411"/>
    </location>
</feature>
<organism evidence="3 4">
    <name type="scientific">Thalassorhabdus alkalitolerans</name>
    <dbReference type="NCBI Taxonomy" id="2282697"/>
    <lineage>
        <taxon>Bacteria</taxon>
        <taxon>Bacillati</taxon>
        <taxon>Bacillota</taxon>
        <taxon>Bacilli</taxon>
        <taxon>Bacillales</taxon>
        <taxon>Bacillaceae</taxon>
        <taxon>Thalassorhabdus</taxon>
    </lineage>
</organism>
<evidence type="ECO:0000259" key="2">
    <source>
        <dbReference type="PROSITE" id="PS51782"/>
    </source>
</evidence>
<feature type="region of interest" description="Disordered" evidence="1">
    <location>
        <begin position="143"/>
        <end position="349"/>
    </location>
</feature>
<dbReference type="CDD" id="cd00118">
    <property type="entry name" value="LysM"/>
    <property type="match status" value="1"/>
</dbReference>
<sequence length="421" mass="48692">MTHEHASTLSFNIEESVWLNKGQKIQEIISLGLEPDIRIEEHEEEVVIKGGLHLKGEYYIQDKEEDSLQEDHRANLQVVEEATVNKNGEAEIEHFFPIDVTIPLHRIQNLDDIFVQVEGFDYDLPDPGCIQLTADITISGMKEEHKSGKQKSSRPYTENWPESFPSFFTEAKKEADQARYEQQEDIEVKERDNIFPSMKEGNEETQERNTELPEAEESESQVSVYYKKDPEEMAAYKEAGERTSSLEENQSLKAVEPEEKAEQTEETEEVIENEETIETEENPDDQVRHQEIKEEEMTEPVEEKTVPLNREEEQTVVSFEPRSEEQEKSEEAEEQETVPAVSSSSKDENSLYLTKVLTKGEEEFSRLKMCIIQENESLDTIAKRYDLTTSHLLRVNRLDSEHIEEGEILYIPVTASRKNES</sequence>
<evidence type="ECO:0000313" key="3">
    <source>
        <dbReference type="EMBL" id="MFC5712673.1"/>
    </source>
</evidence>
<evidence type="ECO:0000256" key="1">
    <source>
        <dbReference type="SAM" id="MobiDB-lite"/>
    </source>
</evidence>
<dbReference type="EMBL" id="JBHSOZ010000003">
    <property type="protein sequence ID" value="MFC5712673.1"/>
    <property type="molecule type" value="Genomic_DNA"/>
</dbReference>
<feature type="compositionally biased region" description="Acidic residues" evidence="1">
    <location>
        <begin position="264"/>
        <end position="284"/>
    </location>
</feature>
<accession>A0ABW0YNE3</accession>
<dbReference type="RefSeq" id="WP_385939880.1">
    <property type="nucleotide sequence ID" value="NZ_JBHSOZ010000003.1"/>
</dbReference>
<feature type="compositionally biased region" description="Acidic residues" evidence="1">
    <location>
        <begin position="327"/>
        <end position="336"/>
    </location>
</feature>
<dbReference type="SUPFAM" id="SSF54106">
    <property type="entry name" value="LysM domain"/>
    <property type="match status" value="1"/>
</dbReference>
<feature type="compositionally biased region" description="Basic and acidic residues" evidence="1">
    <location>
        <begin position="200"/>
        <end position="211"/>
    </location>
</feature>
<dbReference type="InterPro" id="IPR048862">
    <property type="entry name" value="SPOCS_spoVID_N"/>
</dbReference>
<feature type="compositionally biased region" description="Basic and acidic residues" evidence="1">
    <location>
        <begin position="226"/>
        <end position="245"/>
    </location>
</feature>
<dbReference type="PROSITE" id="PS51782">
    <property type="entry name" value="LYSM"/>
    <property type="match status" value="1"/>
</dbReference>
<dbReference type="Gene3D" id="3.10.350.10">
    <property type="entry name" value="LysM domain"/>
    <property type="match status" value="1"/>
</dbReference>
<feature type="compositionally biased region" description="Basic and acidic residues" evidence="1">
    <location>
        <begin position="170"/>
        <end position="193"/>
    </location>
</feature>
<comment type="caution">
    <text evidence="3">The sequence shown here is derived from an EMBL/GenBank/DDBJ whole genome shotgun (WGS) entry which is preliminary data.</text>
</comment>
<dbReference type="InterPro" id="IPR018392">
    <property type="entry name" value="LysM"/>
</dbReference>
<proteinExistence type="predicted"/>
<dbReference type="Pfam" id="PF01476">
    <property type="entry name" value="LysM"/>
    <property type="match status" value="1"/>
</dbReference>
<keyword evidence="4" id="KW-1185">Reference proteome</keyword>
<gene>
    <name evidence="3" type="ORF">ACFPU1_07755</name>
</gene>
<dbReference type="Pfam" id="PF20918">
    <property type="entry name" value="SPOCS_spoVID-N"/>
    <property type="match status" value="1"/>
</dbReference>
<reference evidence="4" key="1">
    <citation type="journal article" date="2019" name="Int. J. Syst. Evol. Microbiol.">
        <title>The Global Catalogue of Microorganisms (GCM) 10K type strain sequencing project: providing services to taxonomists for standard genome sequencing and annotation.</title>
        <authorList>
            <consortium name="The Broad Institute Genomics Platform"/>
            <consortium name="The Broad Institute Genome Sequencing Center for Infectious Disease"/>
            <person name="Wu L."/>
            <person name="Ma J."/>
        </authorList>
    </citation>
    <scope>NUCLEOTIDE SEQUENCE [LARGE SCALE GENOMIC DNA]</scope>
    <source>
        <strain evidence="4">CECT 7184</strain>
    </source>
</reference>
<protein>
    <submittedName>
        <fullName evidence="3">LysM peptidoglycan-binding domain-containing protein</fullName>
    </submittedName>
</protein>
<evidence type="ECO:0000313" key="4">
    <source>
        <dbReference type="Proteomes" id="UP001596142"/>
    </source>
</evidence>
<feature type="compositionally biased region" description="Basic and acidic residues" evidence="1">
    <location>
        <begin position="301"/>
        <end position="313"/>
    </location>
</feature>
<dbReference type="Proteomes" id="UP001596142">
    <property type="component" value="Unassembled WGS sequence"/>
</dbReference>
<dbReference type="InterPro" id="IPR036779">
    <property type="entry name" value="LysM_dom_sf"/>
</dbReference>